<dbReference type="InterPro" id="IPR005511">
    <property type="entry name" value="SMP-30"/>
</dbReference>
<dbReference type="PRINTS" id="PR01790">
    <property type="entry name" value="SMP30FAMILY"/>
</dbReference>
<feature type="binding site" evidence="3">
    <location>
        <position position="108"/>
    </location>
    <ligand>
        <name>substrate</name>
    </ligand>
</feature>
<feature type="domain" description="SMP-30/Gluconolactonase/LRE-like region" evidence="4">
    <location>
        <begin position="22"/>
        <end position="271"/>
    </location>
</feature>
<dbReference type="HOGENOM" id="CLU_036110_3_2_1"/>
<dbReference type="PANTHER" id="PTHR10907">
    <property type="entry name" value="REGUCALCIN"/>
    <property type="match status" value="1"/>
</dbReference>
<dbReference type="OrthoDB" id="423498at2759"/>
<comment type="cofactor">
    <cofactor evidence="3">
        <name>Zn(2+)</name>
        <dbReference type="ChEBI" id="CHEBI:29105"/>
    </cofactor>
    <text evidence="3">Binds 1 divalent metal cation per subunit.</text>
</comment>
<dbReference type="EMBL" id="GL996514">
    <property type="protein sequence ID" value="EGV65539.1"/>
    <property type="molecule type" value="Genomic_DNA"/>
</dbReference>
<keyword evidence="3" id="KW-0479">Metal-binding</keyword>
<dbReference type="SUPFAM" id="SSF63829">
    <property type="entry name" value="Calcium-dependent phosphotriesterase"/>
    <property type="match status" value="1"/>
</dbReference>
<comment type="similarity">
    <text evidence="1">Belongs to the SMP-30/CGR1 family.</text>
</comment>
<dbReference type="GO" id="GO:0005509">
    <property type="term" value="F:calcium ion binding"/>
    <property type="evidence" value="ECO:0007669"/>
    <property type="project" value="TreeGrafter"/>
</dbReference>
<dbReference type="Gene3D" id="2.120.10.30">
    <property type="entry name" value="TolB, C-terminal domain"/>
    <property type="match status" value="1"/>
</dbReference>
<evidence type="ECO:0000313" key="6">
    <source>
        <dbReference type="Proteomes" id="UP000000707"/>
    </source>
</evidence>
<keyword evidence="3" id="KW-0862">Zinc</keyword>
<dbReference type="GeneID" id="18246832"/>
<dbReference type="Proteomes" id="UP000000707">
    <property type="component" value="Unassembled WGS sequence"/>
</dbReference>
<dbReference type="InterPro" id="IPR013658">
    <property type="entry name" value="SGL"/>
</dbReference>
<dbReference type="Pfam" id="PF08450">
    <property type="entry name" value="SGL"/>
    <property type="match status" value="1"/>
</dbReference>
<feature type="binding site" evidence="3">
    <location>
        <position position="159"/>
    </location>
    <ligand>
        <name>a divalent metal cation</name>
        <dbReference type="ChEBI" id="CHEBI:60240"/>
    </ligand>
</feature>
<dbReference type="InterPro" id="IPR011042">
    <property type="entry name" value="6-blade_b-propeller_TolB-like"/>
</dbReference>
<sequence length="311" mass="34164">MLQITVPKSNILLPEYSGALLEGVTYNKSNNSLLWVEIEGATLHRYFFDTAEHQVLSSNLPGDSFGTLGLTTNDDKVVLGNRTGVVAADFSTQEITPIVSYPPNSRTRSNDGKIDPHGNLIVGTMSDFPYETAAEGSVFRLNSRSLKLETWKTNTTIANGLGWSPDLTKFYWTDSGSKQVYVYDYDEKSDQISNEKVFFDVRSITSDPSSAPDGMCVSEKGNIFVAVFNQAAVLKLNSSGEVVTRFNIPAPRITCVTIGGKNGDEMFVTTAGDHGRGTKSEYEGEDLGGHLFWYKLEESESETQFIWGGDV</sequence>
<accession>G3B0H2</accession>
<feature type="binding site" evidence="3">
    <location>
        <position position="110"/>
    </location>
    <ligand>
        <name>substrate</name>
    </ligand>
</feature>
<organism evidence="6">
    <name type="scientific">Candida tenuis (strain ATCC 10573 / BCRC 21748 / CBS 615 / JCM 9827 / NBRC 10315 / NRRL Y-1498 / VKM Y-70)</name>
    <name type="common">Yeast</name>
    <name type="synonym">Yamadazyma tenuis</name>
    <dbReference type="NCBI Taxonomy" id="590646"/>
    <lineage>
        <taxon>Eukaryota</taxon>
        <taxon>Fungi</taxon>
        <taxon>Dikarya</taxon>
        <taxon>Ascomycota</taxon>
        <taxon>Saccharomycotina</taxon>
        <taxon>Pichiomycetes</taxon>
        <taxon>Debaryomycetaceae</taxon>
        <taxon>Yamadazyma</taxon>
    </lineage>
</organism>
<gene>
    <name evidence="5" type="ORF">CANTEDRAFT_113139</name>
</gene>
<evidence type="ECO:0000256" key="1">
    <source>
        <dbReference type="ARBA" id="ARBA00008853"/>
    </source>
</evidence>
<feature type="binding site" evidence="3">
    <location>
        <position position="213"/>
    </location>
    <ligand>
        <name>a divalent metal cation</name>
        <dbReference type="ChEBI" id="CHEBI:60240"/>
    </ligand>
</feature>
<evidence type="ECO:0000313" key="5">
    <source>
        <dbReference type="EMBL" id="EGV65539.1"/>
    </source>
</evidence>
<feature type="binding site" evidence="3">
    <location>
        <position position="22"/>
    </location>
    <ligand>
        <name>a divalent metal cation</name>
        <dbReference type="ChEBI" id="CHEBI:60240"/>
    </ligand>
</feature>
<keyword evidence="6" id="KW-1185">Reference proteome</keyword>
<dbReference type="KEGG" id="cten:18246832"/>
<feature type="active site" description="Proton donor/acceptor" evidence="2">
    <location>
        <position position="213"/>
    </location>
</feature>
<name>G3B0H2_CANTC</name>
<reference evidence="5 6" key="1">
    <citation type="journal article" date="2011" name="Proc. Natl. Acad. Sci. U.S.A.">
        <title>Comparative genomics of xylose-fermenting fungi for enhanced biofuel production.</title>
        <authorList>
            <person name="Wohlbach D.J."/>
            <person name="Kuo A."/>
            <person name="Sato T.K."/>
            <person name="Potts K.M."/>
            <person name="Salamov A.A."/>
            <person name="LaButti K.M."/>
            <person name="Sun H."/>
            <person name="Clum A."/>
            <person name="Pangilinan J.L."/>
            <person name="Lindquist E.A."/>
            <person name="Lucas S."/>
            <person name="Lapidus A."/>
            <person name="Jin M."/>
            <person name="Gunawan C."/>
            <person name="Balan V."/>
            <person name="Dale B.E."/>
            <person name="Jeffries T.W."/>
            <person name="Zinkel R."/>
            <person name="Barry K.W."/>
            <person name="Grigoriev I.V."/>
            <person name="Gasch A.P."/>
        </authorList>
    </citation>
    <scope>NUCLEOTIDE SEQUENCE [LARGE SCALE GENOMIC DNA]</scope>
    <source>
        <strain evidence="6">ATCC 10573 / BCRC 21748 / CBS 615 / JCM 9827 / NBRC 10315 / NRRL Y-1498 / VKM Y-70</strain>
    </source>
</reference>
<evidence type="ECO:0000256" key="2">
    <source>
        <dbReference type="PIRSR" id="PIRSR605511-1"/>
    </source>
</evidence>
<dbReference type="STRING" id="590646.G3B0H2"/>
<dbReference type="AlphaFoldDB" id="G3B0H2"/>
<evidence type="ECO:0000259" key="4">
    <source>
        <dbReference type="Pfam" id="PF08450"/>
    </source>
</evidence>
<proteinExistence type="inferred from homology"/>
<dbReference type="PANTHER" id="PTHR10907:SF47">
    <property type="entry name" value="REGUCALCIN"/>
    <property type="match status" value="1"/>
</dbReference>
<protein>
    <submittedName>
        <fullName evidence="5">Gluconolactonase</fullName>
    </submittedName>
</protein>
<dbReference type="GO" id="GO:0004341">
    <property type="term" value="F:gluconolactonase activity"/>
    <property type="evidence" value="ECO:0007669"/>
    <property type="project" value="TreeGrafter"/>
</dbReference>
<evidence type="ECO:0000256" key="3">
    <source>
        <dbReference type="PIRSR" id="PIRSR605511-2"/>
    </source>
</evidence>
<dbReference type="eggNOG" id="KOG4499">
    <property type="taxonomic scope" value="Eukaryota"/>
</dbReference>